<feature type="transmembrane region" description="Helical" evidence="1">
    <location>
        <begin position="6"/>
        <end position="23"/>
    </location>
</feature>
<dbReference type="PANTHER" id="PTHR37947:SF1">
    <property type="entry name" value="BLL2462 PROTEIN"/>
    <property type="match status" value="1"/>
</dbReference>
<feature type="transmembrane region" description="Helical" evidence="1">
    <location>
        <begin position="35"/>
        <end position="52"/>
    </location>
</feature>
<dbReference type="InterPro" id="IPR002035">
    <property type="entry name" value="VWF_A"/>
</dbReference>
<dbReference type="Proteomes" id="UP001199314">
    <property type="component" value="Unassembled WGS sequence"/>
</dbReference>
<evidence type="ECO:0000313" key="3">
    <source>
        <dbReference type="EMBL" id="MBZ9778679.1"/>
    </source>
</evidence>
<evidence type="ECO:0000313" key="4">
    <source>
        <dbReference type="Proteomes" id="UP001199314"/>
    </source>
</evidence>
<keyword evidence="1" id="KW-0812">Transmembrane</keyword>
<organism evidence="3 4">
    <name type="scientific">Psychroflexus longus</name>
    <dbReference type="NCBI Taxonomy" id="2873596"/>
    <lineage>
        <taxon>Bacteria</taxon>
        <taxon>Pseudomonadati</taxon>
        <taxon>Bacteroidota</taxon>
        <taxon>Flavobacteriia</taxon>
        <taxon>Flavobacteriales</taxon>
        <taxon>Flavobacteriaceae</taxon>
        <taxon>Psychroflexus</taxon>
    </lineage>
</organism>
<feature type="domain" description="VWFA" evidence="2">
    <location>
        <begin position="67"/>
        <end position="297"/>
    </location>
</feature>
<proteinExistence type="predicted"/>
<name>A0ABS7XI83_9FLAO</name>
<keyword evidence="4" id="KW-1185">Reference proteome</keyword>
<accession>A0ABS7XI83</accession>
<dbReference type="PANTHER" id="PTHR37947">
    <property type="entry name" value="BLL2462 PROTEIN"/>
    <property type="match status" value="1"/>
</dbReference>
<dbReference type="EMBL" id="JAIQZE010000006">
    <property type="protein sequence ID" value="MBZ9778679.1"/>
    <property type="molecule type" value="Genomic_DNA"/>
</dbReference>
<dbReference type="RefSeq" id="WP_224461033.1">
    <property type="nucleotide sequence ID" value="NZ_JAIQZE010000006.1"/>
</dbReference>
<keyword evidence="1" id="KW-0472">Membrane</keyword>
<reference evidence="4" key="1">
    <citation type="submission" date="2023-07" db="EMBL/GenBank/DDBJ databases">
        <title>Novel species isolated from saline lakes on Tibetan Plateau.</title>
        <authorList>
            <person name="Lu H."/>
        </authorList>
    </citation>
    <scope>NUCLEOTIDE SEQUENCE [LARGE SCALE GENOMIC DNA]</scope>
    <source>
        <strain evidence="4">CAK8W</strain>
    </source>
</reference>
<sequence length="670" mass="76907">MSSQLMLLLLLNLACALGLTLILYRNLLKDKTQRVLALFRFLSFFLLGVLLINPEIDATSYSLEKPKLIFAFDNSESIKKLSKPSQINQFVNEIRNDEELNDSYTIDLIKFGSNLSSLDDSLSFSEPNTDISRLIEYVNSIEKDNNRLIISTDGNQTIGEDYSLKSFNNNISTNALILGDTISEIDSKIDLVNLNNYTYLKNKFPVEVFVSHNNQESTTQRLEVVENGKVLASKNLEMLAGSSVKTEFLLPAVSVGTKILKVRLQPISGEKNISNNEKISSIDVIDSRSKVLLISDLIHPDIGFFNRVLESSKELEFDYKTIEDPINVSEYDLVIFYQPQLSFRNVINSVIEKKINYFIIGGSNTDYRFLNSLNLGFQKQLIASTEEYSSALNSDFTLFLVNELNLNTYPPLKDKFGDLQLNRNYSVLLQKELNGIDVESPLWIFGSENDVKQSILFGENIWKWRTRHYVENSSFTEFDKTFQKIIQFLSQSKFQNEVIVEVEPLINSGDNQVLKVFYYNSNFEIDTRFDFNIKLENLKSGDVINSRLLKSSEAYTFSLSELKPGNYSYSIESPETDIRRNGKFEILDFSAEMQFENANIEDLQKLIEKENIYLFSEKSKLISLLKINKPKAIQKSIKKSESLINFKWLILLLALTLGLEWFFRKYKGLI</sequence>
<evidence type="ECO:0000256" key="1">
    <source>
        <dbReference type="SAM" id="Phobius"/>
    </source>
</evidence>
<comment type="caution">
    <text evidence="3">The sequence shown here is derived from an EMBL/GenBank/DDBJ whole genome shotgun (WGS) entry which is preliminary data.</text>
</comment>
<keyword evidence="1" id="KW-1133">Transmembrane helix</keyword>
<evidence type="ECO:0000259" key="2">
    <source>
        <dbReference type="PROSITE" id="PS50234"/>
    </source>
</evidence>
<dbReference type="PROSITE" id="PS50234">
    <property type="entry name" value="VWFA"/>
    <property type="match status" value="1"/>
</dbReference>
<gene>
    <name evidence="3" type="ORF">LB452_07065</name>
</gene>
<protein>
    <recommendedName>
        <fullName evidence="2">VWFA domain-containing protein</fullName>
    </recommendedName>
</protein>